<dbReference type="Gene3D" id="3.40.50.720">
    <property type="entry name" value="NAD(P)-binding Rossmann-like Domain"/>
    <property type="match status" value="2"/>
</dbReference>
<dbReference type="GO" id="GO:0051287">
    <property type="term" value="F:NAD binding"/>
    <property type="evidence" value="ECO:0007669"/>
    <property type="project" value="InterPro"/>
</dbReference>
<keyword evidence="2 4" id="KW-0560">Oxidoreductase</keyword>
<dbReference type="InterPro" id="IPR029753">
    <property type="entry name" value="D-isomer_DH_CS"/>
</dbReference>
<dbReference type="RefSeq" id="WP_010901192.1">
    <property type="nucleotide sequence ID" value="NC_002578.1"/>
</dbReference>
<evidence type="ECO:0000259" key="6">
    <source>
        <dbReference type="Pfam" id="PF02826"/>
    </source>
</evidence>
<dbReference type="InterPro" id="IPR036291">
    <property type="entry name" value="NAD(P)-bd_dom_sf"/>
</dbReference>
<dbReference type="eggNOG" id="arCOG01754">
    <property type="taxonomic scope" value="Archaea"/>
</dbReference>
<dbReference type="PANTHER" id="PTHR43761">
    <property type="entry name" value="D-ISOMER SPECIFIC 2-HYDROXYACID DEHYDROGENASE FAMILY PROTEIN (AFU_ORTHOLOGUE AFUA_1G13630)"/>
    <property type="match status" value="1"/>
</dbReference>
<dbReference type="PaxDb" id="273075-Ta0779"/>
<dbReference type="EnsemblBacteria" id="CAC11910">
    <property type="protein sequence ID" value="CAC11910"/>
    <property type="gene ID" value="CAC11910"/>
</dbReference>
<comment type="similarity">
    <text evidence="1 4">Belongs to the D-isomer specific 2-hydroxyacid dehydrogenase family.</text>
</comment>
<protein>
    <submittedName>
        <fullName evidence="7">2-hydroxyacid dehydrogenase related protein</fullName>
    </submittedName>
</protein>
<evidence type="ECO:0000313" key="8">
    <source>
        <dbReference type="Proteomes" id="UP000001024"/>
    </source>
</evidence>
<dbReference type="STRING" id="273075.gene:9571992"/>
<evidence type="ECO:0000313" key="7">
    <source>
        <dbReference type="EMBL" id="CAC11910.1"/>
    </source>
</evidence>
<dbReference type="SUPFAM" id="SSF52283">
    <property type="entry name" value="Formate/glycerate dehydrogenase catalytic domain-like"/>
    <property type="match status" value="1"/>
</dbReference>
<dbReference type="InterPro" id="IPR006140">
    <property type="entry name" value="D-isomer_DH_NAD-bd"/>
</dbReference>
<evidence type="ECO:0000259" key="5">
    <source>
        <dbReference type="Pfam" id="PF00389"/>
    </source>
</evidence>
<dbReference type="AlphaFoldDB" id="Q9HK29"/>
<dbReference type="FunFam" id="3.40.50.720:FF:000203">
    <property type="entry name" value="D-3-phosphoglycerate dehydrogenase (SerA)"/>
    <property type="match status" value="1"/>
</dbReference>
<dbReference type="CDD" id="cd12175">
    <property type="entry name" value="2-Hacid_dh_11"/>
    <property type="match status" value="1"/>
</dbReference>
<dbReference type="EMBL" id="AL445065">
    <property type="protein sequence ID" value="CAC11910.1"/>
    <property type="molecule type" value="Genomic_DNA"/>
</dbReference>
<dbReference type="PANTHER" id="PTHR43761:SF1">
    <property type="entry name" value="D-ISOMER SPECIFIC 2-HYDROXYACID DEHYDROGENASE CATALYTIC DOMAIN-CONTAINING PROTEIN-RELATED"/>
    <property type="match status" value="1"/>
</dbReference>
<dbReference type="InterPro" id="IPR006139">
    <property type="entry name" value="D-isomer_2_OHA_DH_cat_dom"/>
</dbReference>
<dbReference type="OrthoDB" id="34275at2157"/>
<accession>Q9HK29</accession>
<reference evidence="7 8" key="1">
    <citation type="journal article" date="2000" name="Nature">
        <title>The genome sequence of the thermoacidophilic scavenger Thermoplasma acidophilum.</title>
        <authorList>
            <person name="Ruepp A."/>
            <person name="Graml W."/>
            <person name="Santos-Martinez M.L."/>
            <person name="Koretke K.K."/>
            <person name="Volker C."/>
            <person name="Mewes H.W."/>
            <person name="Frishman D."/>
            <person name="Stocker S."/>
            <person name="Lupas A.N."/>
            <person name="Baumeister W."/>
        </authorList>
    </citation>
    <scope>NUCLEOTIDE SEQUENCE [LARGE SCALE GENOMIC DNA]</scope>
    <source>
        <strain evidence="8">ATCC 25905 / DSM 1728 / JCM 9062 / NBRC 15155 / AMRC-C165</strain>
    </source>
</reference>
<dbReference type="FunCoup" id="Q9HK29">
    <property type="interactions" value="183"/>
</dbReference>
<dbReference type="Pfam" id="PF00389">
    <property type="entry name" value="2-Hacid_dh"/>
    <property type="match status" value="1"/>
</dbReference>
<feature type="domain" description="D-isomer specific 2-hydroxyacid dehydrogenase catalytic" evidence="5">
    <location>
        <begin position="32"/>
        <end position="308"/>
    </location>
</feature>
<name>Q9HK29_THEAC</name>
<evidence type="ECO:0000256" key="4">
    <source>
        <dbReference type="RuleBase" id="RU003719"/>
    </source>
</evidence>
<sequence>MKVLVVVPNFLPLDQIRSAVSTITQDVEVRTDTDFDRSDAEILIVTTFTPVNGDLLKKMPRLRFVQVASIGYDNVDMNAMKKNGIMVSNIPTASADSVAEHALSMVLSLIKDQRFLDAEIRSGRWPRITRSSDLMGKTFGIVGMGSIGRALAARLLPFKVAIIYNDTKRMSEAEEEEYGATFVSLDRLLSDSDVISVHVPLNETTRHMFNSSRFGLMKDGAIFINTSRGEVVVEKDLIEAIQKKGIRAGLDVFEHEPPDPNSPLFRLENTLFSPHIAGVTAESQMRFFRETIANVMRYMQGYDPNFRVI</sequence>
<dbReference type="InParanoid" id="Q9HK29"/>
<evidence type="ECO:0000256" key="1">
    <source>
        <dbReference type="ARBA" id="ARBA00005854"/>
    </source>
</evidence>
<dbReference type="PROSITE" id="PS00670">
    <property type="entry name" value="D_2_HYDROXYACID_DH_2"/>
    <property type="match status" value="1"/>
</dbReference>
<dbReference type="PROSITE" id="PS00671">
    <property type="entry name" value="D_2_HYDROXYACID_DH_3"/>
    <property type="match status" value="1"/>
</dbReference>
<proteinExistence type="inferred from homology"/>
<evidence type="ECO:0000256" key="2">
    <source>
        <dbReference type="ARBA" id="ARBA00023002"/>
    </source>
</evidence>
<organism evidence="7 8">
    <name type="scientific">Thermoplasma acidophilum (strain ATCC 25905 / DSM 1728 / JCM 9062 / NBRC 15155 / AMRC-C165)</name>
    <dbReference type="NCBI Taxonomy" id="273075"/>
    <lineage>
        <taxon>Archaea</taxon>
        <taxon>Methanobacteriati</taxon>
        <taxon>Thermoplasmatota</taxon>
        <taxon>Thermoplasmata</taxon>
        <taxon>Thermoplasmatales</taxon>
        <taxon>Thermoplasmataceae</taxon>
        <taxon>Thermoplasma</taxon>
    </lineage>
</organism>
<dbReference type="Pfam" id="PF02826">
    <property type="entry name" value="2-Hacid_dh_C"/>
    <property type="match status" value="1"/>
</dbReference>
<dbReference type="Proteomes" id="UP000001024">
    <property type="component" value="Chromosome"/>
</dbReference>
<dbReference type="HOGENOM" id="CLU_019796_1_3_2"/>
<feature type="domain" description="D-isomer specific 2-hydroxyacid dehydrogenase NAD-binding" evidence="6">
    <location>
        <begin position="103"/>
        <end position="277"/>
    </location>
</feature>
<dbReference type="InterPro" id="IPR050418">
    <property type="entry name" value="D-iso_2-hydroxyacid_DH_PdxB"/>
</dbReference>
<keyword evidence="3" id="KW-0520">NAD</keyword>
<gene>
    <name evidence="7" type="ordered locus">Ta0779</name>
</gene>
<evidence type="ECO:0000256" key="3">
    <source>
        <dbReference type="ARBA" id="ARBA00023027"/>
    </source>
</evidence>
<dbReference type="KEGG" id="tac:Ta0779"/>
<dbReference type="GO" id="GO:0016616">
    <property type="term" value="F:oxidoreductase activity, acting on the CH-OH group of donors, NAD or NADP as acceptor"/>
    <property type="evidence" value="ECO:0007669"/>
    <property type="project" value="InterPro"/>
</dbReference>
<dbReference type="SUPFAM" id="SSF51735">
    <property type="entry name" value="NAD(P)-binding Rossmann-fold domains"/>
    <property type="match status" value="1"/>
</dbReference>
<keyword evidence="8" id="KW-1185">Reference proteome</keyword>